<sequence length="84" mass="10007">MSENKIRKHYYMSDESINYTNRLQIDHDDKNASITLRRIKDHKDKIHLNQKDTINLLSEEIHASTINYLEEELKKIRIALNGID</sequence>
<gene>
    <name evidence="1" type="ORF">J2Z43_002850</name>
</gene>
<evidence type="ECO:0000313" key="2">
    <source>
        <dbReference type="Proteomes" id="UP000767291"/>
    </source>
</evidence>
<proteinExistence type="predicted"/>
<organism evidence="1 2">
    <name type="scientific">Metaclostridioides mangenotii</name>
    <dbReference type="NCBI Taxonomy" id="1540"/>
    <lineage>
        <taxon>Bacteria</taxon>
        <taxon>Bacillati</taxon>
        <taxon>Bacillota</taxon>
        <taxon>Clostridia</taxon>
        <taxon>Peptostreptococcales</taxon>
        <taxon>Peptostreptococcaceae</taxon>
        <taxon>Metaclostridioides</taxon>
    </lineage>
</organism>
<accession>A0ABS4EEN0</accession>
<name>A0ABS4EEN0_9FIRM</name>
<protein>
    <submittedName>
        <fullName evidence="1">Uncharacterized protein</fullName>
    </submittedName>
</protein>
<dbReference type="RefSeq" id="WP_209457709.1">
    <property type="nucleotide sequence ID" value="NZ_BAAACS010000005.1"/>
</dbReference>
<reference evidence="1 2" key="1">
    <citation type="submission" date="2021-03" db="EMBL/GenBank/DDBJ databases">
        <title>Genomic Encyclopedia of Type Strains, Phase IV (KMG-IV): sequencing the most valuable type-strain genomes for metagenomic binning, comparative biology and taxonomic classification.</title>
        <authorList>
            <person name="Goeker M."/>
        </authorList>
    </citation>
    <scope>NUCLEOTIDE SEQUENCE [LARGE SCALE GENOMIC DNA]</scope>
    <source>
        <strain evidence="1 2">DSM 1289</strain>
    </source>
</reference>
<dbReference type="Proteomes" id="UP000767291">
    <property type="component" value="Unassembled WGS sequence"/>
</dbReference>
<evidence type="ECO:0000313" key="1">
    <source>
        <dbReference type="EMBL" id="MBP1856398.1"/>
    </source>
</evidence>
<dbReference type="EMBL" id="JAGGJX010000008">
    <property type="protein sequence ID" value="MBP1856398.1"/>
    <property type="molecule type" value="Genomic_DNA"/>
</dbReference>
<comment type="caution">
    <text evidence="1">The sequence shown here is derived from an EMBL/GenBank/DDBJ whole genome shotgun (WGS) entry which is preliminary data.</text>
</comment>
<keyword evidence="2" id="KW-1185">Reference proteome</keyword>